<organism evidence="7 8">
    <name type="scientific">Bacillus spongiae</name>
    <dbReference type="NCBI Taxonomy" id="2683610"/>
    <lineage>
        <taxon>Bacteria</taxon>
        <taxon>Bacillati</taxon>
        <taxon>Bacillota</taxon>
        <taxon>Bacilli</taxon>
        <taxon>Bacillales</taxon>
        <taxon>Bacillaceae</taxon>
        <taxon>Bacillus</taxon>
    </lineage>
</organism>
<keyword evidence="5" id="KW-1015">Disulfide bond</keyword>
<dbReference type="Gene3D" id="3.30.9.10">
    <property type="entry name" value="D-Amino Acid Oxidase, subunit A, domain 2"/>
    <property type="match status" value="1"/>
</dbReference>
<evidence type="ECO:0000313" key="8">
    <source>
        <dbReference type="Proteomes" id="UP001312865"/>
    </source>
</evidence>
<dbReference type="Gene3D" id="3.50.50.60">
    <property type="entry name" value="FAD/NAD(P)-binding domain"/>
    <property type="match status" value="1"/>
</dbReference>
<dbReference type="Pfam" id="PF00355">
    <property type="entry name" value="Rieske"/>
    <property type="match status" value="1"/>
</dbReference>
<dbReference type="PANTHER" id="PTHR13847">
    <property type="entry name" value="SARCOSINE DEHYDROGENASE-RELATED"/>
    <property type="match status" value="1"/>
</dbReference>
<gene>
    <name evidence="7" type="ORF">WAK64_14725</name>
</gene>
<evidence type="ECO:0000256" key="3">
    <source>
        <dbReference type="ARBA" id="ARBA00023004"/>
    </source>
</evidence>
<dbReference type="InterPro" id="IPR005805">
    <property type="entry name" value="Rieske_Fe-S_prot_C"/>
</dbReference>
<evidence type="ECO:0000256" key="5">
    <source>
        <dbReference type="ARBA" id="ARBA00023157"/>
    </source>
</evidence>
<feature type="domain" description="Rieske" evidence="6">
    <location>
        <begin position="424"/>
        <end position="507"/>
    </location>
</feature>
<dbReference type="InterPro" id="IPR038010">
    <property type="entry name" value="YhfW_C"/>
</dbReference>
<dbReference type="SUPFAM" id="SSF50022">
    <property type="entry name" value="ISP domain"/>
    <property type="match status" value="1"/>
</dbReference>
<dbReference type="RefSeq" id="WP_336587755.1">
    <property type="nucleotide sequence ID" value="NZ_JBBAXC010000012.1"/>
</dbReference>
<name>A0ABU8HGL6_9BACI</name>
<keyword evidence="4" id="KW-0411">Iron-sulfur</keyword>
<keyword evidence="1" id="KW-0001">2Fe-2S</keyword>
<dbReference type="PANTHER" id="PTHR13847:SF274">
    <property type="entry name" value="RIESKE 2FE-2S IRON-SULFUR PROTEIN YHFW-RELATED"/>
    <property type="match status" value="1"/>
</dbReference>
<evidence type="ECO:0000313" key="7">
    <source>
        <dbReference type="EMBL" id="MEI5908309.1"/>
    </source>
</evidence>
<dbReference type="CDD" id="cd03477">
    <property type="entry name" value="Rieske_YhfW_C"/>
    <property type="match status" value="1"/>
</dbReference>
<evidence type="ECO:0000259" key="6">
    <source>
        <dbReference type="PROSITE" id="PS51296"/>
    </source>
</evidence>
<keyword evidence="3" id="KW-0408">Iron</keyword>
<reference evidence="7 8" key="1">
    <citation type="journal article" date="2018" name="J. Microbiol.">
        <title>Bacillus spongiae sp. nov., isolated from sponge of Jeju Island.</title>
        <authorList>
            <person name="Lee G.E."/>
            <person name="Im W.T."/>
            <person name="Park J.S."/>
        </authorList>
    </citation>
    <scope>NUCLEOTIDE SEQUENCE [LARGE SCALE GENOMIC DNA]</scope>
    <source>
        <strain evidence="7 8">135PIL107-10</strain>
    </source>
</reference>
<dbReference type="EMBL" id="JBBAXC010000012">
    <property type="protein sequence ID" value="MEI5908309.1"/>
    <property type="molecule type" value="Genomic_DNA"/>
</dbReference>
<dbReference type="InterPro" id="IPR017941">
    <property type="entry name" value="Rieske_2Fe-2S"/>
</dbReference>
<dbReference type="InterPro" id="IPR036188">
    <property type="entry name" value="FAD/NAD-bd_sf"/>
</dbReference>
<comment type="caution">
    <text evidence="7">The sequence shown here is derived from an EMBL/GenBank/DDBJ whole genome shotgun (WGS) entry which is preliminary data.</text>
</comment>
<sequence>MNHSMPKYPFSYWRESVKLPTYPTLEQDIIVDVAIVGAGITGITTAYLLTKAGMKVALLDAGKVINGTTGHTTAKISAQHGLIYDELIHHFGKEQAKLYYEANSEALTFIKERIQEHQIQCDFTEEDAYVYSVSNKYEEKVKKEFKAYEQLGIDGELVNELPIDLNIHNAIVMKKQAQFHPVKYLLPLLQFITTNGGKIFENTTCLEEITDDGIRTVHTKNGSKVTCDQIVACSHFPFYDGNGFYFARLYAERSYSVALKIQSDYPGGIYLSADEPKRSIRYTEANGEKLLLVGGENHKVGQGGDTLLHYETLQRFGEELFEPVDFPYRWSAQDLMTLDKVPYIGHITKNKQKVFIATGFQKWGMTNGTIAAKIITDSILNKPNNYENLYTPSRFKIDPSLKTFVKENTNVAYHFIEGKLGGDRKPLDQLSFDEGAVITFNGKRAGAYKDEQGQIHLVDTTCTHLGCEVEWNHGDRSWDCPCHGSRFSYNGDVLEGPADQPLKKLGE</sequence>
<dbReference type="Pfam" id="PF01266">
    <property type="entry name" value="DAO"/>
    <property type="match status" value="1"/>
</dbReference>
<evidence type="ECO:0000256" key="2">
    <source>
        <dbReference type="ARBA" id="ARBA00022723"/>
    </source>
</evidence>
<dbReference type="Proteomes" id="UP001312865">
    <property type="component" value="Unassembled WGS sequence"/>
</dbReference>
<dbReference type="PRINTS" id="PR00162">
    <property type="entry name" value="RIESKE"/>
</dbReference>
<keyword evidence="8" id="KW-1185">Reference proteome</keyword>
<evidence type="ECO:0000256" key="1">
    <source>
        <dbReference type="ARBA" id="ARBA00022714"/>
    </source>
</evidence>
<protein>
    <submittedName>
        <fullName evidence="7">FAD-dependent oxidoreductase</fullName>
    </submittedName>
</protein>
<dbReference type="Gene3D" id="2.102.10.10">
    <property type="entry name" value="Rieske [2Fe-2S] iron-sulphur domain"/>
    <property type="match status" value="1"/>
</dbReference>
<accession>A0ABU8HGL6</accession>
<keyword evidence="2" id="KW-0479">Metal-binding</keyword>
<dbReference type="InterPro" id="IPR036922">
    <property type="entry name" value="Rieske_2Fe-2S_sf"/>
</dbReference>
<proteinExistence type="predicted"/>
<dbReference type="InterPro" id="IPR006076">
    <property type="entry name" value="FAD-dep_OxRdtase"/>
</dbReference>
<dbReference type="SUPFAM" id="SSF51905">
    <property type="entry name" value="FAD/NAD(P)-binding domain"/>
    <property type="match status" value="1"/>
</dbReference>
<dbReference type="PROSITE" id="PS51296">
    <property type="entry name" value="RIESKE"/>
    <property type="match status" value="1"/>
</dbReference>
<evidence type="ECO:0000256" key="4">
    <source>
        <dbReference type="ARBA" id="ARBA00023014"/>
    </source>
</evidence>